<protein>
    <recommendedName>
        <fullName evidence="5">Coiled-coil domain-containing protein 86</fullName>
    </recommendedName>
</protein>
<evidence type="ECO:0000256" key="2">
    <source>
        <dbReference type="ARBA" id="ARBA00004286"/>
    </source>
</evidence>
<organism evidence="15 16">
    <name type="scientific">Sinanodonta woodiana</name>
    <name type="common">Chinese pond mussel</name>
    <name type="synonym">Anodonta woodiana</name>
    <dbReference type="NCBI Taxonomy" id="1069815"/>
    <lineage>
        <taxon>Eukaryota</taxon>
        <taxon>Metazoa</taxon>
        <taxon>Spiralia</taxon>
        <taxon>Lophotrochozoa</taxon>
        <taxon>Mollusca</taxon>
        <taxon>Bivalvia</taxon>
        <taxon>Autobranchia</taxon>
        <taxon>Heteroconchia</taxon>
        <taxon>Palaeoheterodonta</taxon>
        <taxon>Unionida</taxon>
        <taxon>Unionoidea</taxon>
        <taxon>Unionidae</taxon>
        <taxon>Unioninae</taxon>
        <taxon>Sinanodonta</taxon>
    </lineage>
</organism>
<sequence>MSDGTNIPRGKPKSGRTWKSPKNSRFSDITREKPLKTSWASKMKKKAELKSIKEYEKRLKDEKTKEFEQKRQRQEENKRRRLENERKAEIVQPVKNTAKIKRMRKKQLRQIEKR</sequence>
<evidence type="ECO:0000256" key="8">
    <source>
        <dbReference type="ARBA" id="ARBA00022552"/>
    </source>
</evidence>
<dbReference type="InterPro" id="IPR026570">
    <property type="entry name" value="CCDC86"/>
</dbReference>
<comment type="caution">
    <text evidence="15">The sequence shown here is derived from an EMBL/GenBank/DDBJ whole genome shotgun (WGS) entry which is preliminary data.</text>
</comment>
<keyword evidence="12" id="KW-0539">Nucleus</keyword>
<dbReference type="InterPro" id="IPR005579">
    <property type="entry name" value="Cgr1-like"/>
</dbReference>
<evidence type="ECO:0000256" key="4">
    <source>
        <dbReference type="ARBA" id="ARBA00007869"/>
    </source>
</evidence>
<keyword evidence="11" id="KW-0175">Coiled coil</keyword>
<feature type="compositionally biased region" description="Basic residues" evidence="14">
    <location>
        <begin position="98"/>
        <end position="108"/>
    </location>
</feature>
<evidence type="ECO:0000256" key="7">
    <source>
        <dbReference type="ARBA" id="ARBA00022517"/>
    </source>
</evidence>
<dbReference type="GO" id="GO:0006364">
    <property type="term" value="P:rRNA processing"/>
    <property type="evidence" value="ECO:0007669"/>
    <property type="project" value="UniProtKB-KW"/>
</dbReference>
<gene>
    <name evidence="15" type="ORF">ACJMK2_011014</name>
</gene>
<evidence type="ECO:0000256" key="5">
    <source>
        <dbReference type="ARBA" id="ARBA00016738"/>
    </source>
</evidence>
<evidence type="ECO:0000313" key="15">
    <source>
        <dbReference type="EMBL" id="KAL3856237.1"/>
    </source>
</evidence>
<evidence type="ECO:0000256" key="6">
    <source>
        <dbReference type="ARBA" id="ARBA00022454"/>
    </source>
</evidence>
<evidence type="ECO:0000256" key="13">
    <source>
        <dbReference type="ARBA" id="ARBA00093307"/>
    </source>
</evidence>
<dbReference type="Proteomes" id="UP001634394">
    <property type="component" value="Unassembled WGS sequence"/>
</dbReference>
<feature type="region of interest" description="Disordered" evidence="14">
    <location>
        <begin position="60"/>
        <end position="114"/>
    </location>
</feature>
<keyword evidence="9" id="KW-0597">Phosphoprotein</keyword>
<keyword evidence="16" id="KW-1185">Reference proteome</keyword>
<keyword evidence="7" id="KW-0690">Ribosome biogenesis</keyword>
<evidence type="ECO:0000256" key="3">
    <source>
        <dbReference type="ARBA" id="ARBA00004604"/>
    </source>
</evidence>
<evidence type="ECO:0000256" key="14">
    <source>
        <dbReference type="SAM" id="MobiDB-lite"/>
    </source>
</evidence>
<dbReference type="Pfam" id="PF03879">
    <property type="entry name" value="Cgr1"/>
    <property type="match status" value="1"/>
</dbReference>
<comment type="subcellular location">
    <subcellularLocation>
        <location evidence="2">Chromosome</location>
    </subcellularLocation>
    <subcellularLocation>
        <location evidence="3">Nucleus</location>
        <location evidence="3">Nucleolus</location>
    </subcellularLocation>
</comment>
<proteinExistence type="inferred from homology"/>
<dbReference type="GO" id="GO:0005694">
    <property type="term" value="C:chromosome"/>
    <property type="evidence" value="ECO:0007669"/>
    <property type="project" value="UniProtKB-SubCell"/>
</dbReference>
<keyword evidence="8" id="KW-0698">rRNA processing</keyword>
<name>A0ABD3V6T4_SINWO</name>
<dbReference type="PANTHER" id="PTHR13557">
    <property type="entry name" value="COILED-COIL DOMAIN-CONTAINING PROTEIN 86"/>
    <property type="match status" value="1"/>
</dbReference>
<evidence type="ECO:0000256" key="9">
    <source>
        <dbReference type="ARBA" id="ARBA00022553"/>
    </source>
</evidence>
<accession>A0ABD3V6T4</accession>
<comment type="similarity">
    <text evidence="4">Belongs to the CGR1 family.</text>
</comment>
<evidence type="ECO:0000313" key="16">
    <source>
        <dbReference type="Proteomes" id="UP001634394"/>
    </source>
</evidence>
<dbReference type="PANTHER" id="PTHR13557:SF1">
    <property type="entry name" value="COILED-COIL DOMAIN-CONTAINING PROTEIN 86"/>
    <property type="match status" value="1"/>
</dbReference>
<feature type="compositionally biased region" description="Basic and acidic residues" evidence="14">
    <location>
        <begin position="60"/>
        <end position="89"/>
    </location>
</feature>
<comment type="function">
    <text evidence="13">Required for proper chromosome segregation during mitosis and error-free mitotic progression.</text>
</comment>
<evidence type="ECO:0000256" key="1">
    <source>
        <dbReference type="ARBA" id="ARBA00004090"/>
    </source>
</evidence>
<evidence type="ECO:0000256" key="10">
    <source>
        <dbReference type="ARBA" id="ARBA00022934"/>
    </source>
</evidence>
<evidence type="ECO:0000256" key="11">
    <source>
        <dbReference type="ARBA" id="ARBA00023054"/>
    </source>
</evidence>
<feature type="region of interest" description="Disordered" evidence="14">
    <location>
        <begin position="1"/>
        <end position="48"/>
    </location>
</feature>
<comment type="function">
    <text evidence="1">Involved in nucleolar integrity and required for processing of the pre-rRNA for the 60S ribosome subunit.</text>
</comment>
<dbReference type="EMBL" id="JBJQND010000013">
    <property type="protein sequence ID" value="KAL3856237.1"/>
    <property type="molecule type" value="Genomic_DNA"/>
</dbReference>
<keyword evidence="6" id="KW-0158">Chromosome</keyword>
<dbReference type="GO" id="GO:0005730">
    <property type="term" value="C:nucleolus"/>
    <property type="evidence" value="ECO:0007669"/>
    <property type="project" value="UniProtKB-SubCell"/>
</dbReference>
<evidence type="ECO:0000256" key="12">
    <source>
        <dbReference type="ARBA" id="ARBA00023242"/>
    </source>
</evidence>
<keyword evidence="10" id="KW-0164">Citrullination</keyword>
<reference evidence="15 16" key="1">
    <citation type="submission" date="2024-11" db="EMBL/GenBank/DDBJ databases">
        <title>Chromosome-level genome assembly of the freshwater bivalve Anodonta woodiana.</title>
        <authorList>
            <person name="Chen X."/>
        </authorList>
    </citation>
    <scope>NUCLEOTIDE SEQUENCE [LARGE SCALE GENOMIC DNA]</scope>
    <source>
        <strain evidence="15">MN2024</strain>
        <tissue evidence="15">Gills</tissue>
    </source>
</reference>
<dbReference type="AlphaFoldDB" id="A0ABD3V6T4"/>